<organism evidence="2 3">
    <name type="scientific">Shewanella marisflavi</name>
    <dbReference type="NCBI Taxonomy" id="260364"/>
    <lineage>
        <taxon>Bacteria</taxon>
        <taxon>Pseudomonadati</taxon>
        <taxon>Pseudomonadota</taxon>
        <taxon>Gammaproteobacteria</taxon>
        <taxon>Alteromonadales</taxon>
        <taxon>Shewanellaceae</taxon>
        <taxon>Shewanella</taxon>
    </lineage>
</organism>
<feature type="domain" description="DUF4136" evidence="1">
    <location>
        <begin position="25"/>
        <end position="176"/>
    </location>
</feature>
<name>A0AAC9U194_9GAMM</name>
<dbReference type="EMBL" id="CP022272">
    <property type="protein sequence ID" value="ASJ97796.1"/>
    <property type="molecule type" value="Genomic_DNA"/>
</dbReference>
<evidence type="ECO:0000313" key="2">
    <source>
        <dbReference type="EMBL" id="ASJ97796.1"/>
    </source>
</evidence>
<protein>
    <recommendedName>
        <fullName evidence="1">DUF4136 domain-containing protein</fullName>
    </recommendedName>
</protein>
<dbReference type="KEGG" id="smav:CFF01_15050"/>
<dbReference type="InterPro" id="IPR025411">
    <property type="entry name" value="DUF4136"/>
</dbReference>
<dbReference type="RefSeq" id="WP_088905338.1">
    <property type="nucleotide sequence ID" value="NZ_CP022272.1"/>
</dbReference>
<dbReference type="Pfam" id="PF13590">
    <property type="entry name" value="DUF4136"/>
    <property type="match status" value="1"/>
</dbReference>
<reference evidence="2 3" key="1">
    <citation type="submission" date="2017-06" db="EMBL/GenBank/DDBJ databases">
        <title>Complete genome sequence of Shewanella marisflavi EP1 associated with anaerobic 2,4-dinitrotoluene reduction and salt tolerance.</title>
        <authorList>
            <person name="Huang J."/>
        </authorList>
    </citation>
    <scope>NUCLEOTIDE SEQUENCE [LARGE SCALE GENOMIC DNA]</scope>
    <source>
        <strain evidence="2 3">EP1</strain>
    </source>
</reference>
<sequence length="179" mass="19349">MTSLRFIIPALAALLLGACASKPTQDYDIKYNFNDLKQFTLQKPANISDPLSTSRIDTAIVEHLTARGYVQTSDQAQFMVTYGFKVVDKPKRSGLSIGLGTGSWGSSGGVSVGTSVGVPMGSDSNKMQIIQIDIVDSASNKLVWRGSDAFDFDDGGEKKAKETRETVNKILAQFPPQPR</sequence>
<gene>
    <name evidence="2" type="ORF">CFF01_15050</name>
</gene>
<proteinExistence type="predicted"/>
<evidence type="ECO:0000259" key="1">
    <source>
        <dbReference type="Pfam" id="PF13590"/>
    </source>
</evidence>
<dbReference type="Gene3D" id="3.30.160.670">
    <property type="match status" value="1"/>
</dbReference>
<accession>A0AAC9U194</accession>
<evidence type="ECO:0000313" key="3">
    <source>
        <dbReference type="Proteomes" id="UP000198233"/>
    </source>
</evidence>
<dbReference type="Proteomes" id="UP000198233">
    <property type="component" value="Chromosome"/>
</dbReference>
<dbReference type="AlphaFoldDB" id="A0AAC9U194"/>
<dbReference type="PROSITE" id="PS51257">
    <property type="entry name" value="PROKAR_LIPOPROTEIN"/>
    <property type="match status" value="1"/>
</dbReference>